<dbReference type="Pfam" id="PF00041">
    <property type="entry name" value="fn3"/>
    <property type="match status" value="2"/>
</dbReference>
<keyword evidence="5" id="KW-0732">Signal</keyword>
<dbReference type="GO" id="GO:0048842">
    <property type="term" value="P:positive regulation of axon extension involved in axon guidance"/>
    <property type="evidence" value="ECO:0007669"/>
    <property type="project" value="EnsemblMetazoa"/>
</dbReference>
<dbReference type="GO" id="GO:0070593">
    <property type="term" value="P:dendrite self-avoidance"/>
    <property type="evidence" value="ECO:0000318"/>
    <property type="project" value="GO_Central"/>
</dbReference>
<organism evidence="6 7">
    <name type="scientific">Pristionchus pacificus</name>
    <name type="common">Parasitic nematode worm</name>
    <dbReference type="NCBI Taxonomy" id="54126"/>
    <lineage>
        <taxon>Eukaryota</taxon>
        <taxon>Metazoa</taxon>
        <taxon>Ecdysozoa</taxon>
        <taxon>Nematoda</taxon>
        <taxon>Chromadorea</taxon>
        <taxon>Rhabditida</taxon>
        <taxon>Rhabditina</taxon>
        <taxon>Diplogasteromorpha</taxon>
        <taxon>Diplogasteroidea</taxon>
        <taxon>Neodiplogasteridae</taxon>
        <taxon>Pristionchus</taxon>
    </lineage>
</organism>
<evidence type="ECO:0000256" key="3">
    <source>
        <dbReference type="ARBA" id="ARBA00023319"/>
    </source>
</evidence>
<dbReference type="GO" id="GO:1903356">
    <property type="term" value="P:positive regulation of distal tip cell migration"/>
    <property type="evidence" value="ECO:0007669"/>
    <property type="project" value="EnsemblMetazoa"/>
</dbReference>
<dbReference type="GO" id="GO:0007156">
    <property type="term" value="P:homophilic cell adhesion via plasma membrane adhesion molecules"/>
    <property type="evidence" value="ECO:0000318"/>
    <property type="project" value="GO_Central"/>
</dbReference>
<evidence type="ECO:0000256" key="5">
    <source>
        <dbReference type="SAM" id="SignalP"/>
    </source>
</evidence>
<feature type="compositionally biased region" description="Basic and acidic residues" evidence="4">
    <location>
        <begin position="780"/>
        <end position="796"/>
    </location>
</feature>
<dbReference type="OrthoDB" id="5982258at2759"/>
<dbReference type="InterPro" id="IPR003598">
    <property type="entry name" value="Ig_sub2"/>
</dbReference>
<dbReference type="GO" id="GO:0098632">
    <property type="term" value="F:cell-cell adhesion mediator activity"/>
    <property type="evidence" value="ECO:0000318"/>
    <property type="project" value="GO_Central"/>
</dbReference>
<evidence type="ECO:0000256" key="2">
    <source>
        <dbReference type="ARBA" id="ARBA00023157"/>
    </source>
</evidence>
<dbReference type="GO" id="GO:2000747">
    <property type="term" value="P:negative regulation of defecation rhythm"/>
    <property type="evidence" value="ECO:0007669"/>
    <property type="project" value="EnsemblMetazoa"/>
</dbReference>
<keyword evidence="3" id="KW-0393">Immunoglobulin domain</keyword>
<dbReference type="GO" id="GO:0045202">
    <property type="term" value="C:synapse"/>
    <property type="evidence" value="ECO:0007669"/>
    <property type="project" value="EnsemblMetazoa"/>
</dbReference>
<dbReference type="GO" id="GO:0030424">
    <property type="term" value="C:axon"/>
    <property type="evidence" value="ECO:0000318"/>
    <property type="project" value="GO_Central"/>
</dbReference>
<evidence type="ECO:0000313" key="7">
    <source>
        <dbReference type="Proteomes" id="UP000005239"/>
    </source>
</evidence>
<dbReference type="Gene3D" id="3.10.100.10">
    <property type="entry name" value="Mannose-Binding Protein A, subunit A"/>
    <property type="match status" value="1"/>
</dbReference>
<gene>
    <name evidence="6" type="primary">WBGene00116695</name>
</gene>
<dbReference type="SUPFAM" id="SSF48726">
    <property type="entry name" value="Immunoglobulin"/>
    <property type="match status" value="5"/>
</dbReference>
<dbReference type="Pfam" id="PF07679">
    <property type="entry name" value="I-set"/>
    <property type="match status" value="2"/>
</dbReference>
<accession>A0A2A6BHG7</accession>
<dbReference type="InterPro" id="IPR007110">
    <property type="entry name" value="Ig-like_dom"/>
</dbReference>
<keyword evidence="2" id="KW-1015">Disulfide bond</keyword>
<dbReference type="Proteomes" id="UP000005239">
    <property type="component" value="Unassembled WGS sequence"/>
</dbReference>
<evidence type="ECO:0000313" key="6">
    <source>
        <dbReference type="EnsemblMetazoa" id="PPA27141.1"/>
    </source>
</evidence>
<evidence type="ECO:0000256" key="1">
    <source>
        <dbReference type="ARBA" id="ARBA00022737"/>
    </source>
</evidence>
<name>A0A2A6BHG7_PRIPA</name>
<dbReference type="SUPFAM" id="SSF49265">
    <property type="entry name" value="Fibronectin type III"/>
    <property type="match status" value="2"/>
</dbReference>
<protein>
    <submittedName>
        <fullName evidence="6">Rig-6</fullName>
    </submittedName>
</protein>
<dbReference type="InterPro" id="IPR016187">
    <property type="entry name" value="CTDL_fold"/>
</dbReference>
<dbReference type="GO" id="GO:0007411">
    <property type="term" value="P:axon guidance"/>
    <property type="evidence" value="ECO:0000318"/>
    <property type="project" value="GO_Central"/>
</dbReference>
<sequence>MDKPLLSLVLLLLLMHSFGEARCPMGWTEMGEKKNHCVRPTLSSMTRDEAEKRCREDEAELVLTADREVMQDLTDLLDTLYEDGLVELEWLVRSDGPNEATILQRNNGTYNVGHTSPTSSLPFVCSLTQAGLRSTLLRDELIPRGAPKIAWDMRGELFFSVEHQSEMLALRCPFSGTPQPRLVWYRNDVPMTDNSSPNISFLISGGTLLLTPTQELAYSSFHCVATSLLGTARSPPVVLKPAFLDAFPLSRFDSFPLLDGGASLPCHAPAHQPKSLTYTWLVKNEEDSDEERSEILAQDERVFTSIDGTLFFSHVQRDDERRYACSIRVPTTDSGHYGPFFRLVVPSSHASLTAHFAPRIDPGHPKVFPDVPLRKATVYLECFAFANPSPSYGWARADGRGLPVRSSLLNHGRVLRIEAVEAGDGGRYVCTAGNDRGVATAQVTLVVRDVPKIIIPLVDTLVATGESLQLDCPLSSADTTTTVEWFRNGKPLVRLLLSHSQRKRITTTGTTLSISPTEKDDAGVYSCIASNEIGASSSSALVEVRDVAPHFPALALPAKIFAVKGSSLSIPCTYQASPQGRSHWTDAGGQIIGEEGRIRVDNRVLRLDSIDKSDEGPYFCSAHNRVGKAHTVTHVVVIDSPDVRLSSHAVDAAHSPPAVNITCEVDLSCTGDDCPEPLFEWTLNDEPLQISPLRHIITPHVKERHLHGKRMRHKMDLKIERGSNRIGRFACSSLFGTGKSEMAHWAPSALPPSPMGVRVERRKGGRGRVLIQWNMPPSSREAREPSRDDGERRESPVDGYIVEYRTKGDRRWKNISRRNVESIGERSANIEHLAPNTFHQFRVRSLSSSGRGDASAPSDWIQTAPAPPIEQVEGLRWSAQDATTILVEWDPIEREHPSGANLRYRVSWGDERTANIESKETRTPSLLIRAPPTESCSSLVISVLPLNDEGAGSAAASTVAFLNAKGEIRDVTLTNATSLNATAVHLEWAWQENHCHALYGVEITCTSALSPPISISVSADHSSHAMSGLMPSLTYSCTLKPFDKRGNFGKQSNALLVSTERPPPVDAPLITLFGWRQEDDGSLSTVMEWTPVPFEKGTSGNRSAWGYKVYISIADTFTVFDLPEEELANSSKPSVKLEGLQPVYTYVARVAAYNSGGVGPQSEPKSIRLGIRYFQLISSGTRSMTDFIRLILMIALVHLR</sequence>
<dbReference type="InterPro" id="IPR016186">
    <property type="entry name" value="C-type_lectin-like/link_sf"/>
</dbReference>
<dbReference type="PROSITE" id="PS50835">
    <property type="entry name" value="IG_LIKE"/>
    <property type="match status" value="5"/>
</dbReference>
<dbReference type="GO" id="GO:0005886">
    <property type="term" value="C:plasma membrane"/>
    <property type="evidence" value="ECO:0000318"/>
    <property type="project" value="GO_Central"/>
</dbReference>
<dbReference type="InterPro" id="IPR036116">
    <property type="entry name" value="FN3_sf"/>
</dbReference>
<dbReference type="InterPro" id="IPR013783">
    <property type="entry name" value="Ig-like_fold"/>
</dbReference>
<dbReference type="CDD" id="cd00063">
    <property type="entry name" value="FN3"/>
    <property type="match status" value="2"/>
</dbReference>
<dbReference type="AlphaFoldDB" id="A0A2A6BHG7"/>
<feature type="region of interest" description="Disordered" evidence="4">
    <location>
        <begin position="772"/>
        <end position="797"/>
    </location>
</feature>
<dbReference type="GO" id="GO:0035545">
    <property type="term" value="P:determination of left/right asymmetry in nervous system"/>
    <property type="evidence" value="ECO:0007669"/>
    <property type="project" value="EnsemblMetazoa"/>
</dbReference>
<keyword evidence="1" id="KW-0677">Repeat</keyword>
<reference evidence="6" key="2">
    <citation type="submission" date="2022-06" db="UniProtKB">
        <authorList>
            <consortium name="EnsemblMetazoa"/>
        </authorList>
    </citation>
    <scope>IDENTIFICATION</scope>
    <source>
        <strain evidence="6">PS312</strain>
    </source>
</reference>
<dbReference type="GO" id="GO:0009792">
    <property type="term" value="P:embryo development ending in birth or egg hatching"/>
    <property type="evidence" value="ECO:0007669"/>
    <property type="project" value="EnsemblMetazoa"/>
</dbReference>
<dbReference type="InterPro" id="IPR003599">
    <property type="entry name" value="Ig_sub"/>
</dbReference>
<dbReference type="GO" id="GO:0090327">
    <property type="term" value="P:negative regulation of locomotion involved in locomotory behavior"/>
    <property type="evidence" value="ECO:0007669"/>
    <property type="project" value="EnsemblMetazoa"/>
</dbReference>
<keyword evidence="7" id="KW-1185">Reference proteome</keyword>
<dbReference type="Gene3D" id="2.60.40.10">
    <property type="entry name" value="Immunoglobulins"/>
    <property type="match status" value="9"/>
</dbReference>
<dbReference type="GO" id="GO:0040015">
    <property type="term" value="P:negative regulation of multicellular organism growth"/>
    <property type="evidence" value="ECO:0007669"/>
    <property type="project" value="EnsemblMetazoa"/>
</dbReference>
<feature type="signal peptide" evidence="5">
    <location>
        <begin position="1"/>
        <end position="21"/>
    </location>
</feature>
<dbReference type="SMART" id="SM00409">
    <property type="entry name" value="IG"/>
    <property type="match status" value="4"/>
</dbReference>
<proteinExistence type="predicted"/>
<dbReference type="InterPro" id="IPR013098">
    <property type="entry name" value="Ig_I-set"/>
</dbReference>
<evidence type="ECO:0000256" key="4">
    <source>
        <dbReference type="SAM" id="MobiDB-lite"/>
    </source>
</evidence>
<feature type="chain" id="PRO_5043837006" evidence="5">
    <location>
        <begin position="22"/>
        <end position="1200"/>
    </location>
</feature>
<dbReference type="PROSITE" id="PS50853">
    <property type="entry name" value="FN3"/>
    <property type="match status" value="3"/>
</dbReference>
<dbReference type="GO" id="GO:0035150">
    <property type="term" value="P:regulation of tube size"/>
    <property type="evidence" value="ECO:0007669"/>
    <property type="project" value="EnsemblMetazoa"/>
</dbReference>
<dbReference type="GO" id="GO:0033563">
    <property type="term" value="P:dorsal/ventral axon guidance"/>
    <property type="evidence" value="ECO:0007669"/>
    <property type="project" value="EnsemblMetazoa"/>
</dbReference>
<dbReference type="GO" id="GO:0060562">
    <property type="term" value="P:epithelial tube morphogenesis"/>
    <property type="evidence" value="ECO:0007669"/>
    <property type="project" value="EnsemblMetazoa"/>
</dbReference>
<dbReference type="CDD" id="cd00096">
    <property type="entry name" value="Ig"/>
    <property type="match status" value="1"/>
</dbReference>
<dbReference type="GO" id="GO:0008045">
    <property type="term" value="P:motor neuron axon guidance"/>
    <property type="evidence" value="ECO:0007669"/>
    <property type="project" value="EnsemblMetazoa"/>
</dbReference>
<dbReference type="GO" id="GO:0043025">
    <property type="term" value="C:neuronal cell body"/>
    <property type="evidence" value="ECO:0007669"/>
    <property type="project" value="EnsemblMetazoa"/>
</dbReference>
<dbReference type="SMART" id="SM00408">
    <property type="entry name" value="IGc2"/>
    <property type="match status" value="5"/>
</dbReference>
<dbReference type="EnsemblMetazoa" id="PPA27141.1">
    <property type="protein sequence ID" value="PPA27141.1"/>
    <property type="gene ID" value="WBGene00116695"/>
</dbReference>
<reference evidence="7" key="1">
    <citation type="journal article" date="2008" name="Nat. Genet.">
        <title>The Pristionchus pacificus genome provides a unique perspective on nematode lifestyle and parasitism.</title>
        <authorList>
            <person name="Dieterich C."/>
            <person name="Clifton S.W."/>
            <person name="Schuster L.N."/>
            <person name="Chinwalla A."/>
            <person name="Delehaunty K."/>
            <person name="Dinkelacker I."/>
            <person name="Fulton L."/>
            <person name="Fulton R."/>
            <person name="Godfrey J."/>
            <person name="Minx P."/>
            <person name="Mitreva M."/>
            <person name="Roeseler W."/>
            <person name="Tian H."/>
            <person name="Witte H."/>
            <person name="Yang S.P."/>
            <person name="Wilson R.K."/>
            <person name="Sommer R.J."/>
        </authorList>
    </citation>
    <scope>NUCLEOTIDE SEQUENCE [LARGE SCALE GENOMIC DNA]</scope>
    <source>
        <strain evidence="7">PS312</strain>
    </source>
</reference>
<dbReference type="SUPFAM" id="SSF56436">
    <property type="entry name" value="C-type lectin-like"/>
    <property type="match status" value="1"/>
</dbReference>
<dbReference type="FunFam" id="2.60.40.10:FF:000032">
    <property type="entry name" value="palladin isoform X1"/>
    <property type="match status" value="1"/>
</dbReference>
<dbReference type="InterPro" id="IPR036179">
    <property type="entry name" value="Ig-like_dom_sf"/>
</dbReference>
<dbReference type="InterPro" id="IPR003961">
    <property type="entry name" value="FN3_dom"/>
</dbReference>
<dbReference type="Pfam" id="PF13927">
    <property type="entry name" value="Ig_3"/>
    <property type="match status" value="1"/>
</dbReference>
<dbReference type="PANTHER" id="PTHR44170:SF6">
    <property type="entry name" value="CONTACTIN"/>
    <property type="match status" value="1"/>
</dbReference>
<dbReference type="SMART" id="SM00060">
    <property type="entry name" value="FN3"/>
    <property type="match status" value="3"/>
</dbReference>
<accession>A0A8R1YJN2</accession>
<dbReference type="PANTHER" id="PTHR44170">
    <property type="entry name" value="PROTEIN SIDEKICK"/>
    <property type="match status" value="1"/>
</dbReference>